<reference evidence="1" key="1">
    <citation type="submission" date="2020-06" db="EMBL/GenBank/DDBJ databases">
        <authorList>
            <person name="Li T."/>
            <person name="Hu X."/>
            <person name="Zhang T."/>
            <person name="Song X."/>
            <person name="Zhang H."/>
            <person name="Dai N."/>
            <person name="Sheng W."/>
            <person name="Hou X."/>
            <person name="Wei L."/>
        </authorList>
    </citation>
    <scope>NUCLEOTIDE SEQUENCE</scope>
    <source>
        <strain evidence="1">KEN1</strain>
        <tissue evidence="1">Leaf</tissue>
    </source>
</reference>
<dbReference type="EMBL" id="JACGWN010000005">
    <property type="protein sequence ID" value="KAL0448312.1"/>
    <property type="molecule type" value="Genomic_DNA"/>
</dbReference>
<name>A0AAW2X2P8_9LAMI</name>
<reference evidence="1" key="2">
    <citation type="journal article" date="2024" name="Plant">
        <title>Genomic evolution and insights into agronomic trait innovations of Sesamum species.</title>
        <authorList>
            <person name="Miao H."/>
            <person name="Wang L."/>
            <person name="Qu L."/>
            <person name="Liu H."/>
            <person name="Sun Y."/>
            <person name="Le M."/>
            <person name="Wang Q."/>
            <person name="Wei S."/>
            <person name="Zheng Y."/>
            <person name="Lin W."/>
            <person name="Duan Y."/>
            <person name="Cao H."/>
            <person name="Xiong S."/>
            <person name="Wang X."/>
            <person name="Wei L."/>
            <person name="Li C."/>
            <person name="Ma Q."/>
            <person name="Ju M."/>
            <person name="Zhao R."/>
            <person name="Li G."/>
            <person name="Mu C."/>
            <person name="Tian Q."/>
            <person name="Mei H."/>
            <person name="Zhang T."/>
            <person name="Gao T."/>
            <person name="Zhang H."/>
        </authorList>
    </citation>
    <scope>NUCLEOTIDE SEQUENCE</scope>
    <source>
        <strain evidence="1">KEN1</strain>
    </source>
</reference>
<proteinExistence type="predicted"/>
<protein>
    <submittedName>
        <fullName evidence="1">Uncharacterized protein</fullName>
    </submittedName>
</protein>
<dbReference type="AlphaFoldDB" id="A0AAW2X2P8"/>
<organism evidence="1">
    <name type="scientific">Sesamum latifolium</name>
    <dbReference type="NCBI Taxonomy" id="2727402"/>
    <lineage>
        <taxon>Eukaryota</taxon>
        <taxon>Viridiplantae</taxon>
        <taxon>Streptophyta</taxon>
        <taxon>Embryophyta</taxon>
        <taxon>Tracheophyta</taxon>
        <taxon>Spermatophyta</taxon>
        <taxon>Magnoliopsida</taxon>
        <taxon>eudicotyledons</taxon>
        <taxon>Gunneridae</taxon>
        <taxon>Pentapetalae</taxon>
        <taxon>asterids</taxon>
        <taxon>lamiids</taxon>
        <taxon>Lamiales</taxon>
        <taxon>Pedaliaceae</taxon>
        <taxon>Sesamum</taxon>
    </lineage>
</organism>
<sequence length="139" mass="15309">MKYDEMTSNCITYSPSHVTSLSLYLRTEGGSPVVHSEDAIAQKYPLARITLILIHSLYEMRRACTVAIRDTTPSRPLAPSVLAVPLAFVHVRAVRRSTATIGSAHNDKVVASSEWLTRLLSRIENDAIRTIDFATLPSG</sequence>
<gene>
    <name evidence="1" type="ORF">Slati_1387600</name>
</gene>
<accession>A0AAW2X2P8</accession>
<evidence type="ECO:0000313" key="1">
    <source>
        <dbReference type="EMBL" id="KAL0448312.1"/>
    </source>
</evidence>
<comment type="caution">
    <text evidence="1">The sequence shown here is derived from an EMBL/GenBank/DDBJ whole genome shotgun (WGS) entry which is preliminary data.</text>
</comment>